<dbReference type="InterPro" id="IPR045060">
    <property type="entry name" value="Phe-tRNA-ligase_IIc_bsu"/>
</dbReference>
<dbReference type="SMART" id="SM00873">
    <property type="entry name" value="B3_4"/>
    <property type="match status" value="1"/>
</dbReference>
<dbReference type="InterPro" id="IPR045864">
    <property type="entry name" value="aa-tRNA-synth_II/BPL/LPL"/>
</dbReference>
<dbReference type="InterPro" id="IPR020825">
    <property type="entry name" value="Phe-tRNA_synthase-like_B3/B4"/>
</dbReference>
<dbReference type="Gene3D" id="3.30.56.10">
    <property type="match status" value="2"/>
</dbReference>
<accession>A0A1C9CCI9</accession>
<dbReference type="SUPFAM" id="SSF46955">
    <property type="entry name" value="Putative DNA-binding domain"/>
    <property type="match status" value="2"/>
</dbReference>
<dbReference type="Pfam" id="PF03484">
    <property type="entry name" value="B5"/>
    <property type="match status" value="1"/>
</dbReference>
<evidence type="ECO:0000256" key="5">
    <source>
        <dbReference type="ARBA" id="ARBA00022741"/>
    </source>
</evidence>
<geneLocation type="plastid" evidence="14"/>
<feature type="binding site" evidence="11">
    <location>
        <position position="346"/>
    </location>
    <ligand>
        <name>Mg(2+)</name>
        <dbReference type="ChEBI" id="CHEBI:18420"/>
        <note>shared with alpha subunit</note>
    </ligand>
</feature>
<keyword evidence="3 11" id="KW-0436">Ligase</keyword>
<evidence type="ECO:0000256" key="8">
    <source>
        <dbReference type="ARBA" id="ARBA00022917"/>
    </source>
</evidence>
<feature type="binding site" evidence="11">
    <location>
        <position position="355"/>
    </location>
    <ligand>
        <name>Mg(2+)</name>
        <dbReference type="ChEBI" id="CHEBI:18420"/>
        <note>shared with alpha subunit</note>
    </ligand>
</feature>
<dbReference type="SMART" id="SM00896">
    <property type="entry name" value="FDX-ACB"/>
    <property type="match status" value="1"/>
</dbReference>
<dbReference type="InterPro" id="IPR009061">
    <property type="entry name" value="DNA-bd_dom_put_sf"/>
</dbReference>
<dbReference type="GO" id="GO:0006432">
    <property type="term" value="P:phenylalanyl-tRNA aminoacylation"/>
    <property type="evidence" value="ECO:0007669"/>
    <property type="project" value="UniProtKB-UniRule"/>
</dbReference>
<proteinExistence type="inferred from homology"/>
<dbReference type="EMBL" id="KY709207">
    <property type="protein sequence ID" value="ARO90333.1"/>
    <property type="molecule type" value="Genomic_DNA"/>
</dbReference>
<evidence type="ECO:0000256" key="2">
    <source>
        <dbReference type="ARBA" id="ARBA00011209"/>
    </source>
</evidence>
<dbReference type="PANTHER" id="PTHR10947:SF0">
    <property type="entry name" value="PHENYLALANINE--TRNA LIGASE BETA SUBUNIT"/>
    <property type="match status" value="1"/>
</dbReference>
<evidence type="ECO:0000256" key="4">
    <source>
        <dbReference type="ARBA" id="ARBA00022723"/>
    </source>
</evidence>
<evidence type="ECO:0000256" key="6">
    <source>
        <dbReference type="ARBA" id="ARBA00022840"/>
    </source>
</evidence>
<dbReference type="Pfam" id="PF03147">
    <property type="entry name" value="FDX-ACB"/>
    <property type="match status" value="1"/>
</dbReference>
<dbReference type="SUPFAM" id="SSF55681">
    <property type="entry name" value="Class II aaRS and biotin synthetases"/>
    <property type="match status" value="1"/>
</dbReference>
<dbReference type="NCBIfam" id="TIGR00472">
    <property type="entry name" value="pheT_bact"/>
    <property type="match status" value="1"/>
</dbReference>
<dbReference type="CDD" id="cd00769">
    <property type="entry name" value="PheRS_beta_core"/>
    <property type="match status" value="1"/>
</dbReference>
<dbReference type="PANTHER" id="PTHR10947">
    <property type="entry name" value="PHENYLALANYL-TRNA SYNTHETASE BETA CHAIN AND LEUCINE-RICH REPEAT-CONTAINING PROTEIN 47"/>
    <property type="match status" value="1"/>
</dbReference>
<dbReference type="EMBL" id="KX284718">
    <property type="protein sequence ID" value="AOM66110.1"/>
    <property type="molecule type" value="Genomic_DNA"/>
</dbReference>
<evidence type="ECO:0000313" key="14">
    <source>
        <dbReference type="EMBL" id="AOM66110.1"/>
    </source>
</evidence>
<keyword evidence="15" id="KW-0150">Chloroplast</keyword>
<evidence type="ECO:0000313" key="15">
    <source>
        <dbReference type="EMBL" id="ARO90333.1"/>
    </source>
</evidence>
<comment type="catalytic activity">
    <reaction evidence="10 11">
        <text>tRNA(Phe) + L-phenylalanine + ATP = L-phenylalanyl-tRNA(Phe) + AMP + diphosphate + H(+)</text>
        <dbReference type="Rhea" id="RHEA:19413"/>
        <dbReference type="Rhea" id="RHEA-COMP:9668"/>
        <dbReference type="Rhea" id="RHEA-COMP:9699"/>
        <dbReference type="ChEBI" id="CHEBI:15378"/>
        <dbReference type="ChEBI" id="CHEBI:30616"/>
        <dbReference type="ChEBI" id="CHEBI:33019"/>
        <dbReference type="ChEBI" id="CHEBI:58095"/>
        <dbReference type="ChEBI" id="CHEBI:78442"/>
        <dbReference type="ChEBI" id="CHEBI:78531"/>
        <dbReference type="ChEBI" id="CHEBI:456215"/>
        <dbReference type="EC" id="6.1.1.20"/>
    </reaction>
</comment>
<keyword evidence="7 11" id="KW-0460">Magnesium</keyword>
<keyword evidence="4 11" id="KW-0479">Metal-binding</keyword>
<dbReference type="HAMAP" id="MF_00283">
    <property type="entry name" value="Phe_tRNA_synth_beta1"/>
    <property type="match status" value="1"/>
</dbReference>
<reference evidence="15" key="2">
    <citation type="submission" date="2017-03" db="EMBL/GenBank/DDBJ databases">
        <title>The new red algal subphylum Proteorhodophytina comprises the largest and most divergent plastid genomes known.</title>
        <authorList>
            <person name="Munoz-Gomez S.A."/>
            <person name="Mejia-Franco F.G."/>
            <person name="Durnin K."/>
            <person name="Morgan C."/>
            <person name="Grisdale C.J."/>
            <person name="Archibald J.M."/>
            <person name="Slamovits C.H."/>
        </authorList>
    </citation>
    <scope>NUCLEOTIDE SEQUENCE</scope>
    <source>
        <strain evidence="15">UTEX LB2854</strain>
    </source>
</reference>
<dbReference type="GO" id="GO:0009328">
    <property type="term" value="C:phenylalanine-tRNA ligase complex"/>
    <property type="evidence" value="ECO:0007669"/>
    <property type="project" value="TreeGrafter"/>
</dbReference>
<dbReference type="GO" id="GO:0000287">
    <property type="term" value="F:magnesium ion binding"/>
    <property type="evidence" value="ECO:0007669"/>
    <property type="project" value="UniProtKB-UniRule"/>
</dbReference>
<comment type="similarity">
    <text evidence="1 11">Belongs to the phenylalanyl-tRNA synthetase beta subunit family. Type 1 subfamily.</text>
</comment>
<keyword evidence="6 11" id="KW-0067">ATP-binding</keyword>
<keyword evidence="14" id="KW-0934">Plastid</keyword>
<organism evidence="14">
    <name type="scientific">Bangiopsis subsimplex</name>
    <dbReference type="NCBI Taxonomy" id="139980"/>
    <lineage>
        <taxon>Eukaryota</taxon>
        <taxon>Rhodophyta</taxon>
        <taxon>Stylonematophyceae</taxon>
        <taxon>Stylonematales</taxon>
        <taxon>Stylonemataceae</taxon>
        <taxon>Bangiopsis</taxon>
    </lineage>
</organism>
<dbReference type="EC" id="6.1.1.20" evidence="11"/>
<keyword evidence="9 11" id="KW-0030">Aminoacyl-tRNA synthetase</keyword>
<dbReference type="GO" id="GO:0003723">
    <property type="term" value="F:RNA binding"/>
    <property type="evidence" value="ECO:0007669"/>
    <property type="project" value="InterPro"/>
</dbReference>
<dbReference type="GO" id="GO:0004826">
    <property type="term" value="F:phenylalanine-tRNA ligase activity"/>
    <property type="evidence" value="ECO:0007669"/>
    <property type="project" value="UniProtKB-UniRule"/>
</dbReference>
<dbReference type="SMART" id="SM00874">
    <property type="entry name" value="B5"/>
    <property type="match status" value="1"/>
</dbReference>
<gene>
    <name evidence="14" type="primary">syfB</name>
    <name evidence="11" type="synonym">pheT</name>
    <name evidence="14" type="ORF">Bangp_028</name>
</gene>
<dbReference type="Gene3D" id="3.50.40.10">
    <property type="entry name" value="Phenylalanyl-trna Synthetase, Chain B, domain 3"/>
    <property type="match status" value="1"/>
</dbReference>
<dbReference type="GeneID" id="29073180"/>
<evidence type="ECO:0000256" key="10">
    <source>
        <dbReference type="ARBA" id="ARBA00049255"/>
    </source>
</evidence>
<protein>
    <recommendedName>
        <fullName evidence="11">Phenylalanine--tRNA ligase beta subunit</fullName>
        <ecNumber evidence="11">6.1.1.20</ecNumber>
    </recommendedName>
    <alternativeName>
        <fullName evidence="11">Phenylalanyl-tRNA synthetase beta subunit</fullName>
        <shortName evidence="11">PheRS</shortName>
    </alternativeName>
</protein>
<name>A0A1C9CCI9_9RHOD</name>
<evidence type="ECO:0000256" key="1">
    <source>
        <dbReference type="ARBA" id="ARBA00008653"/>
    </source>
</evidence>
<keyword evidence="8 11" id="KW-0648">Protein biosynthesis</keyword>
<dbReference type="AlphaFoldDB" id="A0A1C9CCI9"/>
<evidence type="ECO:0000259" key="13">
    <source>
        <dbReference type="PROSITE" id="PS51483"/>
    </source>
</evidence>
<dbReference type="Gene3D" id="3.30.930.10">
    <property type="entry name" value="Bira Bifunctional Protein, Domain 2"/>
    <property type="match status" value="1"/>
</dbReference>
<dbReference type="Pfam" id="PF17759">
    <property type="entry name" value="tRNA_synthFbeta"/>
    <property type="match status" value="1"/>
</dbReference>
<comment type="subunit">
    <text evidence="2 11">Tetramer of two alpha and two beta subunits.</text>
</comment>
<dbReference type="RefSeq" id="YP_009296767.1">
    <property type="nucleotide sequence ID" value="NC_031173.1"/>
</dbReference>
<evidence type="ECO:0000259" key="12">
    <source>
        <dbReference type="PROSITE" id="PS51447"/>
    </source>
</evidence>
<dbReference type="GO" id="GO:0005524">
    <property type="term" value="F:ATP binding"/>
    <property type="evidence" value="ECO:0007669"/>
    <property type="project" value="UniProtKB-UniRule"/>
</dbReference>
<dbReference type="SUPFAM" id="SSF54991">
    <property type="entry name" value="Anticodon-binding domain of PheRS"/>
    <property type="match status" value="1"/>
</dbReference>
<dbReference type="InterPro" id="IPR005121">
    <property type="entry name" value="Fdx_antiC-bd"/>
</dbReference>
<dbReference type="PROSITE" id="PS51447">
    <property type="entry name" value="FDX_ACB"/>
    <property type="match status" value="1"/>
</dbReference>
<feature type="domain" description="FDX-ACB" evidence="12">
    <location>
        <begin position="596"/>
        <end position="684"/>
    </location>
</feature>
<sequence>MKISFRWLISLLETKDIPIDDLAEKLTFAGFEVDSIEYISSDIILDIATTANRGDCLSMIGIAREVAALYNLEYKPFKEIQTIQSYNSNLISFTNLNACNFYSITLINHIKISPSPQWLQTILSNLGIMPENNIYDIINYILLKYGTPFHVFNLSEDIVSQTLECKVENNLSGEKITLRNLGIHQLPTDCLVTKLNGNIASLSGIIEQADYRVSNNTSIIALEAAFFDPTVIRQSSTRCNLKTEASLRFEKGIDVSLIYHAYNECIELIKDFTKGNLLACSQKNILKNTRKIIPLNITKLKSVLGRSDHNTLTLFNIEQIFRNLGFNFTPTNQGWDMEVPSHRNNDIDREIDLIEEVGRIVGYNHFEAIMPRKNFGNSFSQRNKISKYIKNFFISHGFNEVVHYSFEESKDFLNDIANVKITNPLNIDQQYLRTSLLPELLKTHNYNLTQNNTSSNLFEISRIFQINNNQKQEYDFIASAWGGYPIKTTWSSKPTYLNWFEAKGFIENFFHFMNISVSWNQNLSSPYCGNKLFHHTRWTNIQYKNENVGIFAQLHPKWQKIYNISYNMYLIEVNLERIYTIINKITYKNYLFKSYSIYPSISRDINILVPIKTSVGTILKTIRQTKNPFLISINLFDDYQDKSLKNHKRLTFRLIYRSNTETLKVDIIEKYTYEIQQILENYSK</sequence>
<dbReference type="Gene3D" id="3.30.70.380">
    <property type="entry name" value="Ferrodoxin-fold anticodon-binding domain"/>
    <property type="match status" value="1"/>
</dbReference>
<evidence type="ECO:0000256" key="11">
    <source>
        <dbReference type="HAMAP-Rule" id="MF_00283"/>
    </source>
</evidence>
<comment type="cofactor">
    <cofactor evidence="11">
        <name>Mg(2+)</name>
        <dbReference type="ChEBI" id="CHEBI:18420"/>
    </cofactor>
    <text evidence="11">Binds 2 magnesium ions per tetramer.</text>
</comment>
<dbReference type="InterPro" id="IPR005146">
    <property type="entry name" value="B3/B4_tRNA-bd"/>
</dbReference>
<evidence type="ECO:0000256" key="3">
    <source>
        <dbReference type="ARBA" id="ARBA00022598"/>
    </source>
</evidence>
<dbReference type="InterPro" id="IPR041616">
    <property type="entry name" value="PheRS_beta_core"/>
</dbReference>
<feature type="binding site" evidence="11">
    <location>
        <position position="352"/>
    </location>
    <ligand>
        <name>Mg(2+)</name>
        <dbReference type="ChEBI" id="CHEBI:18420"/>
        <note>shared with alpha subunit</note>
    </ligand>
</feature>
<dbReference type="InterPro" id="IPR036690">
    <property type="entry name" value="Fdx_antiC-bd_sf"/>
</dbReference>
<dbReference type="Pfam" id="PF03483">
    <property type="entry name" value="B3_4"/>
    <property type="match status" value="1"/>
</dbReference>
<evidence type="ECO:0000256" key="7">
    <source>
        <dbReference type="ARBA" id="ARBA00022842"/>
    </source>
</evidence>
<keyword evidence="5 11" id="KW-0547">Nucleotide-binding</keyword>
<dbReference type="SUPFAM" id="SSF56037">
    <property type="entry name" value="PheT/TilS domain"/>
    <property type="match status" value="1"/>
</dbReference>
<evidence type="ECO:0000256" key="9">
    <source>
        <dbReference type="ARBA" id="ARBA00023146"/>
    </source>
</evidence>
<reference evidence="14" key="1">
    <citation type="journal article" date="2016" name="BMC Biol.">
        <title>Parallel evolution of highly conserved plastid genome architecture in red seaweeds and seed plants.</title>
        <authorList>
            <person name="Lee J."/>
            <person name="Cho C.H."/>
            <person name="Park S.I."/>
            <person name="Choi J.W."/>
            <person name="Song H.S."/>
            <person name="West J.A."/>
            <person name="Bhattacharya D."/>
            <person name="Yoon H.S."/>
        </authorList>
    </citation>
    <scope>NUCLEOTIDE SEQUENCE</scope>
</reference>
<dbReference type="InterPro" id="IPR005147">
    <property type="entry name" value="tRNA_synthase_B5-dom"/>
</dbReference>
<feature type="binding site" evidence="11">
    <location>
        <position position="356"/>
    </location>
    <ligand>
        <name>Mg(2+)</name>
        <dbReference type="ChEBI" id="CHEBI:18420"/>
        <note>shared with alpha subunit</note>
    </ligand>
</feature>
<dbReference type="InterPro" id="IPR004532">
    <property type="entry name" value="Phe-tRNA-ligase_IIc_bsu_bact"/>
</dbReference>
<feature type="domain" description="B5" evidence="13">
    <location>
        <begin position="288"/>
        <end position="368"/>
    </location>
</feature>
<dbReference type="PROSITE" id="PS51483">
    <property type="entry name" value="B5"/>
    <property type="match status" value="1"/>
</dbReference>